<dbReference type="EMBL" id="GIFC01008500">
    <property type="protein sequence ID" value="MXU90583.1"/>
    <property type="molecule type" value="Transcribed_RNA"/>
</dbReference>
<organism evidence="1">
    <name type="scientific">Ixodes ricinus</name>
    <name type="common">Common tick</name>
    <name type="synonym">Acarus ricinus</name>
    <dbReference type="NCBI Taxonomy" id="34613"/>
    <lineage>
        <taxon>Eukaryota</taxon>
        <taxon>Metazoa</taxon>
        <taxon>Ecdysozoa</taxon>
        <taxon>Arthropoda</taxon>
        <taxon>Chelicerata</taxon>
        <taxon>Arachnida</taxon>
        <taxon>Acari</taxon>
        <taxon>Parasitiformes</taxon>
        <taxon>Ixodida</taxon>
        <taxon>Ixodoidea</taxon>
        <taxon>Ixodidae</taxon>
        <taxon>Ixodinae</taxon>
        <taxon>Ixodes</taxon>
    </lineage>
</organism>
<evidence type="ECO:0000313" key="1">
    <source>
        <dbReference type="EMBL" id="MXU90583.1"/>
    </source>
</evidence>
<reference evidence="1" key="1">
    <citation type="submission" date="2019-12" db="EMBL/GenBank/DDBJ databases">
        <title>An insight into the sialome of adult female Ixodes ricinus ticks feeding for 6 days.</title>
        <authorList>
            <person name="Perner J."/>
            <person name="Ribeiro J.M.C."/>
        </authorList>
    </citation>
    <scope>NUCLEOTIDE SEQUENCE</scope>
    <source>
        <strain evidence="1">Semi-engorged</strain>
        <tissue evidence="1">Salivary glands</tissue>
    </source>
</reference>
<sequence length="116" mass="13243">MLCYFFAFYVFCPIKMEAFRLSFSVAAANSKKTENFGNLNVKNVIHRKTTINRMYLFSLFFYSHEYIQFPLPGRSEGRGGDYVDYGACGYVKQWMCITTALSSFLHKGGQSLGLLA</sequence>
<name>A0A6B0ULQ0_IXORI</name>
<dbReference type="AlphaFoldDB" id="A0A6B0ULQ0"/>
<protein>
    <submittedName>
        <fullName evidence="1">Putative secreted protein</fullName>
    </submittedName>
</protein>
<accession>A0A6B0ULQ0</accession>
<proteinExistence type="predicted"/>